<feature type="region of interest" description="Disordered" evidence="1">
    <location>
        <begin position="178"/>
        <end position="199"/>
    </location>
</feature>
<dbReference type="AlphaFoldDB" id="A0A5C3NL91"/>
<feature type="region of interest" description="Disordered" evidence="1">
    <location>
        <begin position="1"/>
        <end position="32"/>
    </location>
</feature>
<dbReference type="STRING" id="1314778.A0A5C3NL91"/>
<reference evidence="2 3" key="1">
    <citation type="journal article" date="2019" name="Nat. Ecol. Evol.">
        <title>Megaphylogeny resolves global patterns of mushroom evolution.</title>
        <authorList>
            <person name="Varga T."/>
            <person name="Krizsan K."/>
            <person name="Foldi C."/>
            <person name="Dima B."/>
            <person name="Sanchez-Garcia M."/>
            <person name="Sanchez-Ramirez S."/>
            <person name="Szollosi G.J."/>
            <person name="Szarkandi J.G."/>
            <person name="Papp V."/>
            <person name="Albert L."/>
            <person name="Andreopoulos W."/>
            <person name="Angelini C."/>
            <person name="Antonin V."/>
            <person name="Barry K.W."/>
            <person name="Bougher N.L."/>
            <person name="Buchanan P."/>
            <person name="Buyck B."/>
            <person name="Bense V."/>
            <person name="Catcheside P."/>
            <person name="Chovatia M."/>
            <person name="Cooper J."/>
            <person name="Damon W."/>
            <person name="Desjardin D."/>
            <person name="Finy P."/>
            <person name="Geml J."/>
            <person name="Haridas S."/>
            <person name="Hughes K."/>
            <person name="Justo A."/>
            <person name="Karasinski D."/>
            <person name="Kautmanova I."/>
            <person name="Kiss B."/>
            <person name="Kocsube S."/>
            <person name="Kotiranta H."/>
            <person name="LaButti K.M."/>
            <person name="Lechner B.E."/>
            <person name="Liimatainen K."/>
            <person name="Lipzen A."/>
            <person name="Lukacs Z."/>
            <person name="Mihaltcheva S."/>
            <person name="Morgado L.N."/>
            <person name="Niskanen T."/>
            <person name="Noordeloos M.E."/>
            <person name="Ohm R.A."/>
            <person name="Ortiz-Santana B."/>
            <person name="Ovrebo C."/>
            <person name="Racz N."/>
            <person name="Riley R."/>
            <person name="Savchenko A."/>
            <person name="Shiryaev A."/>
            <person name="Soop K."/>
            <person name="Spirin V."/>
            <person name="Szebenyi C."/>
            <person name="Tomsovsky M."/>
            <person name="Tulloss R.E."/>
            <person name="Uehling J."/>
            <person name="Grigoriev I.V."/>
            <person name="Vagvolgyi C."/>
            <person name="Papp T."/>
            <person name="Martin F.M."/>
            <person name="Miettinen O."/>
            <person name="Hibbett D.S."/>
            <person name="Nagy L.G."/>
        </authorList>
    </citation>
    <scope>NUCLEOTIDE SEQUENCE [LARGE SCALE GENOMIC DNA]</scope>
    <source>
        <strain evidence="2 3">HHB13444</strain>
    </source>
</reference>
<feature type="compositionally biased region" description="Basic and acidic residues" evidence="1">
    <location>
        <begin position="271"/>
        <end position="281"/>
    </location>
</feature>
<feature type="region of interest" description="Disordered" evidence="1">
    <location>
        <begin position="402"/>
        <end position="423"/>
    </location>
</feature>
<protein>
    <submittedName>
        <fullName evidence="2">Uncharacterized protein</fullName>
    </submittedName>
</protein>
<evidence type="ECO:0000313" key="3">
    <source>
        <dbReference type="Proteomes" id="UP000308197"/>
    </source>
</evidence>
<dbReference type="InParanoid" id="A0A5C3NL91"/>
<feature type="region of interest" description="Disordered" evidence="1">
    <location>
        <begin position="459"/>
        <end position="496"/>
    </location>
</feature>
<evidence type="ECO:0000256" key="1">
    <source>
        <dbReference type="SAM" id="MobiDB-lite"/>
    </source>
</evidence>
<accession>A0A5C3NL91</accession>
<name>A0A5C3NL91_9APHY</name>
<keyword evidence="3" id="KW-1185">Reference proteome</keyword>
<feature type="region of interest" description="Disordered" evidence="1">
    <location>
        <begin position="429"/>
        <end position="448"/>
    </location>
</feature>
<dbReference type="EMBL" id="ML212924">
    <property type="protein sequence ID" value="TFK77984.1"/>
    <property type="molecule type" value="Genomic_DNA"/>
</dbReference>
<feature type="compositionally biased region" description="Basic and acidic residues" evidence="1">
    <location>
        <begin position="402"/>
        <end position="416"/>
    </location>
</feature>
<feature type="compositionally biased region" description="Basic and acidic residues" evidence="1">
    <location>
        <begin position="367"/>
        <end position="382"/>
    </location>
</feature>
<sequence length="496" mass="51883">MDIDDGAPADSDPGTDVDMQPGYGMDSEDSEMQDVVLTSRFSIPRPSEQWEIVMEDIAEADETMGTASSKDSLRTALGGEFGTHSSKASVTSSIRALASSLGIKRVASKSNHHLQDTHVDAEGSKMPSFSPGKLFSGSSRARDSLAEHATPYADLPPADSLPQTDHFKFATPDASILQDIDGDDADVPRSPKPVPRTGMIFGSAVKSTIRLVSQTAPKTSGNDAFMSPPRLPVVQTDFDLTAGTPGTVRALSTWPASPCAAADSLYPKLPLEDLKSGSRSDTDDDEQQMPGAMGVPATTPAKASFKGEAIATSTAKATSPGPVDEPDMFSPAKPRAAPSISAATPGPSAPRSTLPRSTPFLFGSPLPRRETPAGAKTDKDDTSAGVSNAAFDGAAKSVLEEMHRRLAEANAHKGDGKTAASSQTQPLFSGFAFGAPASTSTQDRFAKAHDAEFQKMDSIANHYAARRPNKRKSDALGAGGRPVAGQKRRSSAQGAR</sequence>
<evidence type="ECO:0000313" key="2">
    <source>
        <dbReference type="EMBL" id="TFK77984.1"/>
    </source>
</evidence>
<organism evidence="2 3">
    <name type="scientific">Polyporus arcularius HHB13444</name>
    <dbReference type="NCBI Taxonomy" id="1314778"/>
    <lineage>
        <taxon>Eukaryota</taxon>
        <taxon>Fungi</taxon>
        <taxon>Dikarya</taxon>
        <taxon>Basidiomycota</taxon>
        <taxon>Agaricomycotina</taxon>
        <taxon>Agaricomycetes</taxon>
        <taxon>Polyporales</taxon>
        <taxon>Polyporaceae</taxon>
        <taxon>Polyporus</taxon>
    </lineage>
</organism>
<dbReference type="Proteomes" id="UP000308197">
    <property type="component" value="Unassembled WGS sequence"/>
</dbReference>
<feature type="region of interest" description="Disordered" evidence="1">
    <location>
        <begin position="271"/>
        <end position="388"/>
    </location>
</feature>
<gene>
    <name evidence="2" type="ORF">K466DRAFT_668559</name>
</gene>
<feature type="non-terminal residue" evidence="2">
    <location>
        <position position="496"/>
    </location>
</feature>
<proteinExistence type="predicted"/>